<protein>
    <submittedName>
        <fullName evidence="1">Uncharacterized protein</fullName>
    </submittedName>
</protein>
<organism evidence="1 2">
    <name type="scientific">Caldibacillus debilis</name>
    <dbReference type="NCBI Taxonomy" id="301148"/>
    <lineage>
        <taxon>Bacteria</taxon>
        <taxon>Bacillati</taxon>
        <taxon>Bacillota</taxon>
        <taxon>Bacilli</taxon>
        <taxon>Bacillales</taxon>
        <taxon>Bacillaceae</taxon>
        <taxon>Caldibacillus</taxon>
    </lineage>
</organism>
<evidence type="ECO:0000313" key="2">
    <source>
        <dbReference type="Proteomes" id="UP000075683"/>
    </source>
</evidence>
<dbReference type="EMBL" id="LQYT01000082">
    <property type="protein sequence ID" value="KYD13282.1"/>
    <property type="molecule type" value="Genomic_DNA"/>
</dbReference>
<reference evidence="1 2" key="1">
    <citation type="submission" date="2016-01" db="EMBL/GenBank/DDBJ databases">
        <title>Draft Genome Sequences of Seven Thermophilic Sporeformers Isolated from Foods.</title>
        <authorList>
            <person name="Berendsen E.M."/>
            <person name="Wells-Bennik M.H."/>
            <person name="Krawcyk A.O."/>
            <person name="De Jong A."/>
            <person name="Holsappel S."/>
            <person name="Eijlander R.T."/>
            <person name="Kuipers O.P."/>
        </authorList>
    </citation>
    <scope>NUCLEOTIDE SEQUENCE [LARGE SCALE GENOMIC DNA]</scope>
    <source>
        <strain evidence="1 2">B4135</strain>
    </source>
</reference>
<dbReference type="AlphaFoldDB" id="A0A150LNA8"/>
<sequence length="56" mass="6484">MIGNADKKGDWGEKGLTFPGLKRIVYKRTFHKWYNITGIKGRQTFVETSRIRRGLG</sequence>
<dbReference type="STRING" id="301148.B4135_2945"/>
<dbReference type="Proteomes" id="UP000075683">
    <property type="component" value="Unassembled WGS sequence"/>
</dbReference>
<name>A0A150LNA8_9BACI</name>
<accession>A0A150LNA8</accession>
<comment type="caution">
    <text evidence="1">The sequence shown here is derived from an EMBL/GenBank/DDBJ whole genome shotgun (WGS) entry which is preliminary data.</text>
</comment>
<proteinExistence type="predicted"/>
<gene>
    <name evidence="1" type="ORF">B4135_2945</name>
</gene>
<evidence type="ECO:0000313" key="1">
    <source>
        <dbReference type="EMBL" id="KYD13282.1"/>
    </source>
</evidence>